<reference evidence="2 3" key="1">
    <citation type="submission" date="2024-09" db="EMBL/GenBank/DDBJ databases">
        <title>Rethinking Asexuality: The Enigmatic Case of Functional Sexual Genes in Lepraria (Stereocaulaceae).</title>
        <authorList>
            <person name="Doellman M."/>
            <person name="Sun Y."/>
            <person name="Barcenas-Pena A."/>
            <person name="Lumbsch H.T."/>
            <person name="Grewe F."/>
        </authorList>
    </citation>
    <scope>NUCLEOTIDE SEQUENCE [LARGE SCALE GENOMIC DNA]</scope>
    <source>
        <strain evidence="2 3">Grewe 0041</strain>
    </source>
</reference>
<evidence type="ECO:0000313" key="2">
    <source>
        <dbReference type="EMBL" id="KAL2057863.1"/>
    </source>
</evidence>
<name>A0ABR4BPF4_9LECA</name>
<evidence type="ECO:0000313" key="3">
    <source>
        <dbReference type="Proteomes" id="UP001590951"/>
    </source>
</evidence>
<gene>
    <name evidence="2" type="ORF">ABVK25_001480</name>
</gene>
<comment type="caution">
    <text evidence="2">The sequence shown here is derived from an EMBL/GenBank/DDBJ whole genome shotgun (WGS) entry which is preliminary data.</text>
</comment>
<accession>A0ABR4BPF4</accession>
<sequence length="139" mass="15333">MIQHTLMSLRSWKEPRACKNAQVAIPRLNAGKVKEGAPKRKRQEQGHVDNAEADLDSTAKPTSKRPKLHGAPRMTVTSERALERGGGSANSVCSCTRRDANQSGPTTVVIFGATSEGKEQGWIESRYFSTLVTSFWQYD</sequence>
<dbReference type="Proteomes" id="UP001590951">
    <property type="component" value="Unassembled WGS sequence"/>
</dbReference>
<organism evidence="2 3">
    <name type="scientific">Lepraria finkii</name>
    <dbReference type="NCBI Taxonomy" id="1340010"/>
    <lineage>
        <taxon>Eukaryota</taxon>
        <taxon>Fungi</taxon>
        <taxon>Dikarya</taxon>
        <taxon>Ascomycota</taxon>
        <taxon>Pezizomycotina</taxon>
        <taxon>Lecanoromycetes</taxon>
        <taxon>OSLEUM clade</taxon>
        <taxon>Lecanoromycetidae</taxon>
        <taxon>Lecanorales</taxon>
        <taxon>Lecanorineae</taxon>
        <taxon>Stereocaulaceae</taxon>
        <taxon>Lepraria</taxon>
    </lineage>
</organism>
<proteinExistence type="predicted"/>
<feature type="region of interest" description="Disordered" evidence="1">
    <location>
        <begin position="29"/>
        <end position="98"/>
    </location>
</feature>
<keyword evidence="3" id="KW-1185">Reference proteome</keyword>
<feature type="compositionally biased region" description="Basic and acidic residues" evidence="1">
    <location>
        <begin position="32"/>
        <end position="50"/>
    </location>
</feature>
<protein>
    <submittedName>
        <fullName evidence="2">Uncharacterized protein</fullName>
    </submittedName>
</protein>
<dbReference type="EMBL" id="JBHFEH010000003">
    <property type="protein sequence ID" value="KAL2057863.1"/>
    <property type="molecule type" value="Genomic_DNA"/>
</dbReference>
<evidence type="ECO:0000256" key="1">
    <source>
        <dbReference type="SAM" id="MobiDB-lite"/>
    </source>
</evidence>